<keyword evidence="1" id="KW-1133">Transmembrane helix</keyword>
<proteinExistence type="predicted"/>
<dbReference type="InParanoid" id="A0A067M7X6"/>
<feature type="transmembrane region" description="Helical" evidence="1">
    <location>
        <begin position="37"/>
        <end position="59"/>
    </location>
</feature>
<protein>
    <submittedName>
        <fullName evidence="2">Uncharacterized protein</fullName>
    </submittedName>
</protein>
<organism evidence="2 3">
    <name type="scientific">Botryobasidium botryosum (strain FD-172 SS1)</name>
    <dbReference type="NCBI Taxonomy" id="930990"/>
    <lineage>
        <taxon>Eukaryota</taxon>
        <taxon>Fungi</taxon>
        <taxon>Dikarya</taxon>
        <taxon>Basidiomycota</taxon>
        <taxon>Agaricomycotina</taxon>
        <taxon>Agaricomycetes</taxon>
        <taxon>Cantharellales</taxon>
        <taxon>Botryobasidiaceae</taxon>
        <taxon>Botryobasidium</taxon>
    </lineage>
</organism>
<evidence type="ECO:0000313" key="2">
    <source>
        <dbReference type="EMBL" id="KDQ11843.1"/>
    </source>
</evidence>
<dbReference type="HOGENOM" id="CLU_2454429_0_0_1"/>
<gene>
    <name evidence="2" type="ORF">BOTBODRAFT_430804</name>
</gene>
<name>A0A067M7X6_BOTB1</name>
<dbReference type="Proteomes" id="UP000027195">
    <property type="component" value="Unassembled WGS sequence"/>
</dbReference>
<dbReference type="EMBL" id="KL198054">
    <property type="protein sequence ID" value="KDQ11843.1"/>
    <property type="molecule type" value="Genomic_DNA"/>
</dbReference>
<keyword evidence="1" id="KW-0472">Membrane</keyword>
<evidence type="ECO:0000313" key="3">
    <source>
        <dbReference type="Proteomes" id="UP000027195"/>
    </source>
</evidence>
<sequence>MKSRVLGYELVSLRATTNHNQTKYACELRYAHCPKRALILLIVFFFRIRTSTAVFALWLCRKLKQQRTTGTTRQAPCNVRTMSGALPWL</sequence>
<keyword evidence="1" id="KW-0812">Transmembrane</keyword>
<accession>A0A067M7X6</accession>
<keyword evidence="3" id="KW-1185">Reference proteome</keyword>
<reference evidence="3" key="1">
    <citation type="journal article" date="2014" name="Proc. Natl. Acad. Sci. U.S.A.">
        <title>Extensive sampling of basidiomycete genomes demonstrates inadequacy of the white-rot/brown-rot paradigm for wood decay fungi.</title>
        <authorList>
            <person name="Riley R."/>
            <person name="Salamov A.A."/>
            <person name="Brown D.W."/>
            <person name="Nagy L.G."/>
            <person name="Floudas D."/>
            <person name="Held B.W."/>
            <person name="Levasseur A."/>
            <person name="Lombard V."/>
            <person name="Morin E."/>
            <person name="Otillar R."/>
            <person name="Lindquist E.A."/>
            <person name="Sun H."/>
            <person name="LaButti K.M."/>
            <person name="Schmutz J."/>
            <person name="Jabbour D."/>
            <person name="Luo H."/>
            <person name="Baker S.E."/>
            <person name="Pisabarro A.G."/>
            <person name="Walton J.D."/>
            <person name="Blanchette R.A."/>
            <person name="Henrissat B."/>
            <person name="Martin F."/>
            <person name="Cullen D."/>
            <person name="Hibbett D.S."/>
            <person name="Grigoriev I.V."/>
        </authorList>
    </citation>
    <scope>NUCLEOTIDE SEQUENCE [LARGE SCALE GENOMIC DNA]</scope>
    <source>
        <strain evidence="3">FD-172 SS1</strain>
    </source>
</reference>
<evidence type="ECO:0000256" key="1">
    <source>
        <dbReference type="SAM" id="Phobius"/>
    </source>
</evidence>
<dbReference type="AlphaFoldDB" id="A0A067M7X6"/>